<dbReference type="AlphaFoldDB" id="A0A392NFE4"/>
<feature type="non-terminal residue" evidence="1">
    <location>
        <position position="1"/>
    </location>
</feature>
<evidence type="ECO:0000313" key="1">
    <source>
        <dbReference type="EMBL" id="MCH98291.1"/>
    </source>
</evidence>
<evidence type="ECO:0000313" key="2">
    <source>
        <dbReference type="Proteomes" id="UP000265520"/>
    </source>
</evidence>
<name>A0A392NFE4_9FABA</name>
<reference evidence="1 2" key="1">
    <citation type="journal article" date="2018" name="Front. Plant Sci.">
        <title>Red Clover (Trifolium pratense) and Zigzag Clover (T. medium) - A Picture of Genomic Similarities and Differences.</title>
        <authorList>
            <person name="Dluhosova J."/>
            <person name="Istvanek J."/>
            <person name="Nedelnik J."/>
            <person name="Repkova J."/>
        </authorList>
    </citation>
    <scope>NUCLEOTIDE SEQUENCE [LARGE SCALE GENOMIC DNA]</scope>
    <source>
        <strain evidence="2">cv. 10/8</strain>
        <tissue evidence="1">Leaf</tissue>
    </source>
</reference>
<organism evidence="1 2">
    <name type="scientific">Trifolium medium</name>
    <dbReference type="NCBI Taxonomy" id="97028"/>
    <lineage>
        <taxon>Eukaryota</taxon>
        <taxon>Viridiplantae</taxon>
        <taxon>Streptophyta</taxon>
        <taxon>Embryophyta</taxon>
        <taxon>Tracheophyta</taxon>
        <taxon>Spermatophyta</taxon>
        <taxon>Magnoliopsida</taxon>
        <taxon>eudicotyledons</taxon>
        <taxon>Gunneridae</taxon>
        <taxon>Pentapetalae</taxon>
        <taxon>rosids</taxon>
        <taxon>fabids</taxon>
        <taxon>Fabales</taxon>
        <taxon>Fabaceae</taxon>
        <taxon>Papilionoideae</taxon>
        <taxon>50 kb inversion clade</taxon>
        <taxon>NPAAA clade</taxon>
        <taxon>Hologalegina</taxon>
        <taxon>IRL clade</taxon>
        <taxon>Trifolieae</taxon>
        <taxon>Trifolium</taxon>
    </lineage>
</organism>
<protein>
    <submittedName>
        <fullName evidence="1">Uncharacterized protein</fullName>
    </submittedName>
</protein>
<sequence>SEQNSCNLLSSRGTEHEPGVLTQDASLFSSSMRFTNVTLFSGVTVIDTLLPVVEDTGKLDKRSIANRAEASIMVESELSSLE</sequence>
<comment type="caution">
    <text evidence="1">The sequence shown here is derived from an EMBL/GenBank/DDBJ whole genome shotgun (WGS) entry which is preliminary data.</text>
</comment>
<proteinExistence type="predicted"/>
<keyword evidence="2" id="KW-1185">Reference proteome</keyword>
<dbReference type="Proteomes" id="UP000265520">
    <property type="component" value="Unassembled WGS sequence"/>
</dbReference>
<accession>A0A392NFE4</accession>
<dbReference type="EMBL" id="LXQA010037208">
    <property type="protein sequence ID" value="MCH98291.1"/>
    <property type="molecule type" value="Genomic_DNA"/>
</dbReference>